<dbReference type="RefSeq" id="WP_106499275.1">
    <property type="nucleotide sequence ID" value="NZ_PXVC01000008.1"/>
</dbReference>
<proteinExistence type="predicted"/>
<evidence type="ECO:0000313" key="2">
    <source>
        <dbReference type="EMBL" id="PSI02315.1"/>
    </source>
</evidence>
<dbReference type="EMBL" id="PXVC01000008">
    <property type="protein sequence ID" value="PSI02315.1"/>
    <property type="molecule type" value="Genomic_DNA"/>
</dbReference>
<organism evidence="2 3">
    <name type="scientific">Synechococcus lacustris str. Tous</name>
    <dbReference type="NCBI Taxonomy" id="1910958"/>
    <lineage>
        <taxon>Bacteria</taxon>
        <taxon>Bacillati</taxon>
        <taxon>Cyanobacteriota</taxon>
        <taxon>Cyanophyceae</taxon>
        <taxon>Synechococcales</taxon>
        <taxon>Synechococcaceae</taxon>
        <taxon>Synechococcus</taxon>
    </lineage>
</organism>
<gene>
    <name evidence="2" type="ORF">C7K08_03550</name>
</gene>
<dbReference type="Pfam" id="PF18765">
    <property type="entry name" value="Polbeta"/>
    <property type="match status" value="1"/>
</dbReference>
<dbReference type="Gene3D" id="3.30.460.10">
    <property type="entry name" value="Beta Polymerase, domain 2"/>
    <property type="match status" value="1"/>
</dbReference>
<dbReference type="CDD" id="cd05403">
    <property type="entry name" value="NT_KNTase_like"/>
    <property type="match status" value="1"/>
</dbReference>
<name>A0A2P7EGF6_9SYNE</name>
<dbReference type="InterPro" id="IPR043519">
    <property type="entry name" value="NT_sf"/>
</dbReference>
<keyword evidence="3" id="KW-1185">Reference proteome</keyword>
<dbReference type="AlphaFoldDB" id="A0A2P7EGF6"/>
<protein>
    <recommendedName>
        <fullName evidence="1">Polymerase beta nucleotidyltransferase domain-containing protein</fullName>
    </recommendedName>
</protein>
<dbReference type="Proteomes" id="UP000240206">
    <property type="component" value="Unassembled WGS sequence"/>
</dbReference>
<dbReference type="SUPFAM" id="SSF81301">
    <property type="entry name" value="Nucleotidyltransferase"/>
    <property type="match status" value="1"/>
</dbReference>
<accession>A0A2P7EGF6</accession>
<sequence length="102" mass="11516">MKKMPLQPAELEQVLYVFKQYPMVLNATLFGSRAKGTHTERSDIDIALTGPIDALNAEAIAAELEELPLPYRFDVQALNSITYEPLLEHIKRVGIEIYSRLS</sequence>
<dbReference type="InterPro" id="IPR041633">
    <property type="entry name" value="Polbeta"/>
</dbReference>
<feature type="domain" description="Polymerase beta nucleotidyltransferase" evidence="1">
    <location>
        <begin position="13"/>
        <end position="100"/>
    </location>
</feature>
<evidence type="ECO:0000313" key="3">
    <source>
        <dbReference type="Proteomes" id="UP000240206"/>
    </source>
</evidence>
<comment type="caution">
    <text evidence="2">The sequence shown here is derived from an EMBL/GenBank/DDBJ whole genome shotgun (WGS) entry which is preliminary data.</text>
</comment>
<reference evidence="3" key="1">
    <citation type="submission" date="2018-03" db="EMBL/GenBank/DDBJ databases">
        <title>Ecological and genomic features of two cosmopolitan and abundant freshwater picocyanobacteria.</title>
        <authorList>
            <person name="Cabello-Yeves P.J."/>
            <person name="Picazo A."/>
            <person name="Camacho A."/>
            <person name="Callieri C."/>
            <person name="Rosselli R."/>
            <person name="Roda-Garcia J."/>
            <person name="Coutinho F.H."/>
            <person name="Rodriguez-Valera F."/>
        </authorList>
    </citation>
    <scope>NUCLEOTIDE SEQUENCE [LARGE SCALE GENOMIC DNA]</scope>
    <source>
        <strain evidence="3">Tous</strain>
    </source>
</reference>
<evidence type="ECO:0000259" key="1">
    <source>
        <dbReference type="Pfam" id="PF18765"/>
    </source>
</evidence>